<proteinExistence type="predicted"/>
<accession>T1HFG0</accession>
<dbReference type="EnsemblMetazoa" id="RPRC002782-RA">
    <property type="protein sequence ID" value="RPRC002782-PA"/>
    <property type="gene ID" value="RPRC002782"/>
</dbReference>
<organism evidence="1 2">
    <name type="scientific">Rhodnius prolixus</name>
    <name type="common">Triatomid bug</name>
    <dbReference type="NCBI Taxonomy" id="13249"/>
    <lineage>
        <taxon>Eukaryota</taxon>
        <taxon>Metazoa</taxon>
        <taxon>Ecdysozoa</taxon>
        <taxon>Arthropoda</taxon>
        <taxon>Hexapoda</taxon>
        <taxon>Insecta</taxon>
        <taxon>Pterygota</taxon>
        <taxon>Neoptera</taxon>
        <taxon>Paraneoptera</taxon>
        <taxon>Hemiptera</taxon>
        <taxon>Heteroptera</taxon>
        <taxon>Panheteroptera</taxon>
        <taxon>Cimicomorpha</taxon>
        <taxon>Reduviidae</taxon>
        <taxon>Triatominae</taxon>
        <taxon>Rhodnius</taxon>
    </lineage>
</organism>
<dbReference type="VEuPathDB" id="VectorBase:RPRC002782"/>
<keyword evidence="2" id="KW-1185">Reference proteome</keyword>
<dbReference type="STRING" id="13249.T1HFG0"/>
<dbReference type="HOGENOM" id="CLU_1226153_0_0_1"/>
<name>T1HFG0_RHOPR</name>
<dbReference type="EMBL" id="ACPB03024323">
    <property type="status" value="NOT_ANNOTATED_CDS"/>
    <property type="molecule type" value="Genomic_DNA"/>
</dbReference>
<dbReference type="eggNOG" id="ENOG502RTQP">
    <property type="taxonomic scope" value="Eukaryota"/>
</dbReference>
<sequence length="226" mass="25986">MIPDYEPDLTTPIMIVGDFNVDVSQNRSLPDFMLSEFNLSYIETSPTTLVGKITSRELILGTVENIQTAVTDQLKAIPVSEFEHSYEEWKKRLQCCVASEGSYFEETNIDLIEETNIDLIEETNIDLIEETNIDLIEETNIDLIEETNIDLIEETNIDLIEETNIDLIEETNIDLIEETNIDLIEETAILAKVFVVTQFGTFLEKFFGNVKPYLVTRKRRNSCHHK</sequence>
<evidence type="ECO:0000313" key="2">
    <source>
        <dbReference type="Proteomes" id="UP000015103"/>
    </source>
</evidence>
<dbReference type="InParanoid" id="T1HFG0"/>
<reference evidence="1" key="1">
    <citation type="submission" date="2015-05" db="UniProtKB">
        <authorList>
            <consortium name="EnsemblMetazoa"/>
        </authorList>
    </citation>
    <scope>IDENTIFICATION</scope>
</reference>
<dbReference type="AlphaFoldDB" id="T1HFG0"/>
<evidence type="ECO:0000313" key="1">
    <source>
        <dbReference type="EnsemblMetazoa" id="RPRC002782-PA"/>
    </source>
</evidence>
<dbReference type="Proteomes" id="UP000015103">
    <property type="component" value="Unassembled WGS sequence"/>
</dbReference>
<protein>
    <submittedName>
        <fullName evidence="1">Uncharacterized protein</fullName>
    </submittedName>
</protein>